<sequence>MEPTMVDGEGLGSAGMLYSLEDAPAPPHQRGGRRWRGATTTEPALGTGAPRTHHSGNY</sequence>
<dbReference type="AlphaFoldDB" id="A0A0A9H1P5"/>
<evidence type="ECO:0000256" key="1">
    <source>
        <dbReference type="SAM" id="MobiDB-lite"/>
    </source>
</evidence>
<protein>
    <submittedName>
        <fullName evidence="2">Uncharacterized protein</fullName>
    </submittedName>
</protein>
<accession>A0A0A9H1P5</accession>
<dbReference type="EMBL" id="GBRH01167219">
    <property type="protein sequence ID" value="JAE30677.1"/>
    <property type="molecule type" value="Transcribed_RNA"/>
</dbReference>
<organism evidence="2">
    <name type="scientific">Arundo donax</name>
    <name type="common">Giant reed</name>
    <name type="synonym">Donax arundinaceus</name>
    <dbReference type="NCBI Taxonomy" id="35708"/>
    <lineage>
        <taxon>Eukaryota</taxon>
        <taxon>Viridiplantae</taxon>
        <taxon>Streptophyta</taxon>
        <taxon>Embryophyta</taxon>
        <taxon>Tracheophyta</taxon>
        <taxon>Spermatophyta</taxon>
        <taxon>Magnoliopsida</taxon>
        <taxon>Liliopsida</taxon>
        <taxon>Poales</taxon>
        <taxon>Poaceae</taxon>
        <taxon>PACMAD clade</taxon>
        <taxon>Arundinoideae</taxon>
        <taxon>Arundineae</taxon>
        <taxon>Arundo</taxon>
    </lineage>
</organism>
<proteinExistence type="predicted"/>
<evidence type="ECO:0000313" key="2">
    <source>
        <dbReference type="EMBL" id="JAE30677.1"/>
    </source>
</evidence>
<reference evidence="2" key="2">
    <citation type="journal article" date="2015" name="Data Brief">
        <title>Shoot transcriptome of the giant reed, Arundo donax.</title>
        <authorList>
            <person name="Barrero R.A."/>
            <person name="Guerrero F.D."/>
            <person name="Moolhuijzen P."/>
            <person name="Goolsby J.A."/>
            <person name="Tidwell J."/>
            <person name="Bellgard S.E."/>
            <person name="Bellgard M.I."/>
        </authorList>
    </citation>
    <scope>NUCLEOTIDE SEQUENCE</scope>
    <source>
        <tissue evidence="2">Shoot tissue taken approximately 20 cm above the soil surface</tissue>
    </source>
</reference>
<name>A0A0A9H1P5_ARUDO</name>
<feature type="region of interest" description="Disordered" evidence="1">
    <location>
        <begin position="1"/>
        <end position="58"/>
    </location>
</feature>
<reference evidence="2" key="1">
    <citation type="submission" date="2014-09" db="EMBL/GenBank/DDBJ databases">
        <authorList>
            <person name="Magalhaes I.L.F."/>
            <person name="Oliveira U."/>
            <person name="Santos F.R."/>
            <person name="Vidigal T.H.D.A."/>
            <person name="Brescovit A.D."/>
            <person name="Santos A.J."/>
        </authorList>
    </citation>
    <scope>NUCLEOTIDE SEQUENCE</scope>
    <source>
        <tissue evidence="2">Shoot tissue taken approximately 20 cm above the soil surface</tissue>
    </source>
</reference>